<gene>
    <name evidence="2" type="ORF">FALBO_4966</name>
</gene>
<organism evidence="2 3">
    <name type="scientific">Fusarium albosuccineum</name>
    <dbReference type="NCBI Taxonomy" id="1237068"/>
    <lineage>
        <taxon>Eukaryota</taxon>
        <taxon>Fungi</taxon>
        <taxon>Dikarya</taxon>
        <taxon>Ascomycota</taxon>
        <taxon>Pezizomycotina</taxon>
        <taxon>Sordariomycetes</taxon>
        <taxon>Hypocreomycetidae</taxon>
        <taxon>Hypocreales</taxon>
        <taxon>Nectriaceae</taxon>
        <taxon>Fusarium</taxon>
        <taxon>Fusarium decemcellulare species complex</taxon>
    </lineage>
</organism>
<dbReference type="AlphaFoldDB" id="A0A8H4LI97"/>
<evidence type="ECO:0000256" key="1">
    <source>
        <dbReference type="SAM" id="MobiDB-lite"/>
    </source>
</evidence>
<sequence length="281" mass="30599">MGGATTPGDFINSISSTFPNDAKSAVQSLVNILGNTDIFNPNSLGVLAGVLGATAGVTFATTTEIIIETLSELIFITEFARGFSLFTAGNSDQGTQVMKGVSQAANQYYQETGELAPGTPNPRVTLILGSFNAVLKFVATWVPMEKIFQQNAAMKFNEQKATIHDTFCQRFSLRMQSDQFRAVQNLYDQLDTLMEVNQQFASEPDMGPEMRQQALPIIVNGAIYGYQGDMGRINDNVVYEECNTYDTADPSTWPIEDPSLSDVQSWLNEPANQPSNGTATS</sequence>
<dbReference type="EMBL" id="JAADYS010000649">
    <property type="protein sequence ID" value="KAF4468148.1"/>
    <property type="molecule type" value="Genomic_DNA"/>
</dbReference>
<reference evidence="2 3" key="1">
    <citation type="submission" date="2020-01" db="EMBL/GenBank/DDBJ databases">
        <title>Identification and distribution of gene clusters putatively required for synthesis of sphingolipid metabolism inhibitors in phylogenetically diverse species of the filamentous fungus Fusarium.</title>
        <authorList>
            <person name="Kim H.-S."/>
            <person name="Busman M."/>
            <person name="Brown D.W."/>
            <person name="Divon H."/>
            <person name="Uhlig S."/>
            <person name="Proctor R.H."/>
        </authorList>
    </citation>
    <scope>NUCLEOTIDE SEQUENCE [LARGE SCALE GENOMIC DNA]</scope>
    <source>
        <strain evidence="2 3">NRRL 20459</strain>
    </source>
</reference>
<evidence type="ECO:0000313" key="3">
    <source>
        <dbReference type="Proteomes" id="UP000554235"/>
    </source>
</evidence>
<accession>A0A8H4LI97</accession>
<feature type="compositionally biased region" description="Polar residues" evidence="1">
    <location>
        <begin position="261"/>
        <end position="281"/>
    </location>
</feature>
<dbReference type="Proteomes" id="UP000554235">
    <property type="component" value="Unassembled WGS sequence"/>
</dbReference>
<evidence type="ECO:0000313" key="2">
    <source>
        <dbReference type="EMBL" id="KAF4468148.1"/>
    </source>
</evidence>
<name>A0A8H4LI97_9HYPO</name>
<feature type="region of interest" description="Disordered" evidence="1">
    <location>
        <begin position="248"/>
        <end position="281"/>
    </location>
</feature>
<comment type="caution">
    <text evidence="2">The sequence shown here is derived from an EMBL/GenBank/DDBJ whole genome shotgun (WGS) entry which is preliminary data.</text>
</comment>
<protein>
    <submittedName>
        <fullName evidence="2">Uncharacterized protein</fullName>
    </submittedName>
</protein>
<proteinExistence type="predicted"/>
<keyword evidence="3" id="KW-1185">Reference proteome</keyword>